<keyword evidence="3" id="KW-1185">Reference proteome</keyword>
<proteinExistence type="predicted"/>
<dbReference type="EMBL" id="CP043875">
    <property type="protein sequence ID" value="WOF16808.1"/>
    <property type="molecule type" value="Genomic_DNA"/>
</dbReference>
<evidence type="ECO:0000256" key="1">
    <source>
        <dbReference type="SAM" id="Phobius"/>
    </source>
</evidence>
<organism evidence="2 3">
    <name type="scientific">Methanochimaera problematica</name>
    <dbReference type="NCBI Taxonomy" id="2609417"/>
    <lineage>
        <taxon>Archaea</taxon>
        <taxon>Methanobacteriati</taxon>
        <taxon>Methanobacteriota</taxon>
        <taxon>Stenosarchaea group</taxon>
        <taxon>Methanomicrobia</taxon>
        <taxon>Methanomicrobiales</taxon>
        <taxon>Methanomicrobiaceae</taxon>
        <taxon>Methanochimaera</taxon>
    </lineage>
</organism>
<evidence type="ECO:0000313" key="2">
    <source>
        <dbReference type="EMBL" id="WOF16808.1"/>
    </source>
</evidence>
<keyword evidence="1" id="KW-0812">Transmembrane</keyword>
<protein>
    <submittedName>
        <fullName evidence="2">Uncharacterized protein</fullName>
    </submittedName>
</protein>
<accession>A0AA97FEZ1</accession>
<keyword evidence="1" id="KW-0472">Membrane</keyword>
<keyword evidence="1" id="KW-1133">Transmembrane helix</keyword>
<reference evidence="2 3" key="1">
    <citation type="submission" date="2019-09" db="EMBL/GenBank/DDBJ databases">
        <title>The complete genome of Methanoplanus sp. FWC-SCC4.</title>
        <authorList>
            <person name="Chen S.-C."/>
            <person name="Zhou Y.-Z."/>
            <person name="Lai M.-C."/>
        </authorList>
    </citation>
    <scope>NUCLEOTIDE SEQUENCE [LARGE SCALE GENOMIC DNA]</scope>
    <source>
        <strain evidence="2 3">FWC-SCC4</strain>
    </source>
</reference>
<sequence length="95" mass="11156">MLNITNDLKLPGNLQGIKFDYMISLMEYAFIFSPFMAELFLFKFITDISNLQLNGISIIEIQELEHQTFLTGIFDQIDQGQNYIRQKYYSMEVAQ</sequence>
<name>A0AA97FEZ1_9EURY</name>
<gene>
    <name evidence="2" type="ORF">F1737_08955</name>
</gene>
<dbReference type="GeneID" id="85230289"/>
<dbReference type="Proteomes" id="UP001301797">
    <property type="component" value="Chromosome"/>
</dbReference>
<dbReference type="AlphaFoldDB" id="A0AA97FEZ1"/>
<dbReference type="RefSeq" id="WP_317136240.1">
    <property type="nucleotide sequence ID" value="NZ_CP043875.1"/>
</dbReference>
<dbReference type="KEGG" id="mefw:F1737_08955"/>
<evidence type="ECO:0000313" key="3">
    <source>
        <dbReference type="Proteomes" id="UP001301797"/>
    </source>
</evidence>
<feature type="transmembrane region" description="Helical" evidence="1">
    <location>
        <begin position="21"/>
        <end position="42"/>
    </location>
</feature>